<name>A0AAP2GL26_9BACT</name>
<dbReference type="Pfam" id="PF10670">
    <property type="entry name" value="DUF4198"/>
    <property type="match status" value="1"/>
</dbReference>
<evidence type="ECO:0000256" key="1">
    <source>
        <dbReference type="SAM" id="SignalP"/>
    </source>
</evidence>
<keyword evidence="3" id="KW-1185">Reference proteome</keyword>
<proteinExistence type="predicted"/>
<evidence type="ECO:0000313" key="2">
    <source>
        <dbReference type="EMBL" id="MBT1699951.1"/>
    </source>
</evidence>
<sequence>MKLMNKKLVSFATLLACSFLAQASEFWLQPLKFVHRPGEDLVVNFKVGEGFVGEPWTVKKDRLERLELHQKNTLKDLKGQVVEGDKDNLKTPLTAEGTYLLAMQSTNASSEMEAEKFNAYLKDNGLDEAYGQRRKTNTMAKNGTELYARYSKLLVQAGEKTDATFRKEVGFPVEIVPEQNPYTLKVGDPVKFRILYMGKPVFGAKVKVLNFNNNRTTAQNIFSQQDGTIETHISNPGRWMVSFVKMVPSKDPKADWQSYWATLVFGIK</sequence>
<comment type="caution">
    <text evidence="2">The sequence shown here is derived from an EMBL/GenBank/DDBJ whole genome shotgun (WGS) entry which is preliminary data.</text>
</comment>
<dbReference type="InterPro" id="IPR019613">
    <property type="entry name" value="DUF4198"/>
</dbReference>
<feature type="signal peptide" evidence="1">
    <location>
        <begin position="1"/>
        <end position="23"/>
    </location>
</feature>
<protein>
    <submittedName>
        <fullName evidence="2">DUF4198 domain-containing protein</fullName>
    </submittedName>
</protein>
<gene>
    <name evidence="2" type="ORF">KK083_23900</name>
</gene>
<dbReference type="AlphaFoldDB" id="A0AAP2GL26"/>
<keyword evidence="1" id="KW-0732">Signal</keyword>
<reference evidence="2 3" key="1">
    <citation type="submission" date="2021-05" db="EMBL/GenBank/DDBJ databases">
        <title>A Polyphasic approach of four new species of the genus Ohtaekwangia: Ohtaekwangia histidinii sp. nov., Ohtaekwangia cretensis sp. nov., Ohtaekwangia indiensis sp. nov., Ohtaekwangia reichenbachii sp. nov. from diverse environment.</title>
        <authorList>
            <person name="Octaviana S."/>
        </authorList>
    </citation>
    <scope>NUCLEOTIDE SEQUENCE [LARGE SCALE GENOMIC DNA]</scope>
    <source>
        <strain evidence="2 3">PWU4</strain>
    </source>
</reference>
<accession>A0AAP2GL26</accession>
<evidence type="ECO:0000313" key="3">
    <source>
        <dbReference type="Proteomes" id="UP001319200"/>
    </source>
</evidence>
<organism evidence="2 3">
    <name type="scientific">Chryseosolibacter histidini</name>
    <dbReference type="NCBI Taxonomy" id="2782349"/>
    <lineage>
        <taxon>Bacteria</taxon>
        <taxon>Pseudomonadati</taxon>
        <taxon>Bacteroidota</taxon>
        <taxon>Cytophagia</taxon>
        <taxon>Cytophagales</taxon>
        <taxon>Chryseotaleaceae</taxon>
        <taxon>Chryseosolibacter</taxon>
    </lineage>
</organism>
<feature type="chain" id="PRO_5042882423" evidence="1">
    <location>
        <begin position="24"/>
        <end position="268"/>
    </location>
</feature>
<dbReference type="Proteomes" id="UP001319200">
    <property type="component" value="Unassembled WGS sequence"/>
</dbReference>
<dbReference type="EMBL" id="JAHESF010000032">
    <property type="protein sequence ID" value="MBT1699951.1"/>
    <property type="molecule type" value="Genomic_DNA"/>
</dbReference>
<dbReference type="RefSeq" id="WP_254168227.1">
    <property type="nucleotide sequence ID" value="NZ_JAHESF010000032.1"/>
</dbReference>